<keyword evidence="1" id="KW-0479">Metal-binding</keyword>
<keyword evidence="2" id="KW-0862">Zinc</keyword>
<accession>A0AAD6D1K6</accession>
<evidence type="ECO:0000256" key="1">
    <source>
        <dbReference type="ARBA" id="ARBA00022723"/>
    </source>
</evidence>
<proteinExistence type="predicted"/>
<keyword evidence="3" id="KW-0805">Transcription regulation</keyword>
<dbReference type="PANTHER" id="PTHR47660">
    <property type="entry name" value="TRANSCRIPTION FACTOR WITH C2H2 AND ZN(2)-CYS(6) DNA BINDING DOMAIN (EUROFUNG)-RELATED-RELATED"/>
    <property type="match status" value="1"/>
</dbReference>
<dbReference type="PANTHER" id="PTHR47660:SF2">
    <property type="entry name" value="TRANSCRIPTION FACTOR WITH C2H2 AND ZN(2)-CYS(6) DNA BINDING DOMAIN (EUROFUNG)"/>
    <property type="match status" value="1"/>
</dbReference>
<evidence type="ECO:0000256" key="5">
    <source>
        <dbReference type="ARBA" id="ARBA00023242"/>
    </source>
</evidence>
<evidence type="ECO:0000256" key="6">
    <source>
        <dbReference type="SAM" id="MobiDB-lite"/>
    </source>
</evidence>
<evidence type="ECO:0000256" key="2">
    <source>
        <dbReference type="ARBA" id="ARBA00022833"/>
    </source>
</evidence>
<keyword evidence="4" id="KW-0804">Transcription</keyword>
<reference evidence="7 8" key="1">
    <citation type="journal article" date="2023" name="IMA Fungus">
        <title>Comparative genomic study of the Penicillium genus elucidates a diverse pangenome and 15 lateral gene transfer events.</title>
        <authorList>
            <person name="Petersen C."/>
            <person name="Sorensen T."/>
            <person name="Nielsen M.R."/>
            <person name="Sondergaard T.E."/>
            <person name="Sorensen J.L."/>
            <person name="Fitzpatrick D.A."/>
            <person name="Frisvad J.C."/>
            <person name="Nielsen K.L."/>
        </authorList>
    </citation>
    <scope>NUCLEOTIDE SEQUENCE [LARGE SCALE GENOMIC DNA]</scope>
    <source>
        <strain evidence="7 8">IBT 35679</strain>
    </source>
</reference>
<feature type="region of interest" description="Disordered" evidence="6">
    <location>
        <begin position="45"/>
        <end position="70"/>
    </location>
</feature>
<keyword evidence="5" id="KW-0539">Nucleus</keyword>
<evidence type="ECO:0000256" key="4">
    <source>
        <dbReference type="ARBA" id="ARBA00023163"/>
    </source>
</evidence>
<name>A0AAD6D1K6_9EURO</name>
<evidence type="ECO:0000256" key="3">
    <source>
        <dbReference type="ARBA" id="ARBA00023015"/>
    </source>
</evidence>
<comment type="caution">
    <text evidence="7">The sequence shown here is derived from an EMBL/GenBank/DDBJ whole genome shotgun (WGS) entry which is preliminary data.</text>
</comment>
<protein>
    <recommendedName>
        <fullName evidence="9">Transcription factor domain-containing protein</fullName>
    </recommendedName>
</protein>
<dbReference type="AlphaFoldDB" id="A0AAD6D1K6"/>
<dbReference type="Proteomes" id="UP001220324">
    <property type="component" value="Unassembled WGS sequence"/>
</dbReference>
<feature type="compositionally biased region" description="Polar residues" evidence="6">
    <location>
        <begin position="58"/>
        <end position="68"/>
    </location>
</feature>
<gene>
    <name evidence="7" type="ORF">N7494_004893</name>
</gene>
<sequence>MGLTPISEELTSNALDKVISLDEGAQTEANYPPDAMLLDTLTAQKESDDCRLSPPPVSTSRSLSSPGERQQAIAHENWDIGLLYPHFNLDDYLDVSTSPNVLLSLSETHFHDHSASDAVLTSISTNPIVAESKVKLIRDAFKMVHGPWTPTARNFQEEEEDNLSAAYGMAIADEIVHECDIQPLRCSCPPLVRDRLLTMLVAASASRESLRPTPAFPSCDTLGVLLRSSLFWMSKQDDTWVHIPTFDITTASTELVAGLIASGAIRSSSRAIQKFGLAMHELLTVQLAKIMLRGCGRFRKSSYTSIRPCPDDEGEALETKWRAWVEQESFTRLIYHLLFHCGQESLIMSVAGPLHYTELSLRLPLTKSLWFASSAASWKDIIFSQFAEDPVHVSVFNCLADLSQLQSLPSIYDINITRLAVQYSISSLIQVYRKFQATVGYLQGVNSSEHIMWKDSQRRWLLQALEELSHLFHLCPPGSKPSVSTLLLQQLLSLHLSVSIDQLECLAGKEGFDEAQSAYTMAQQWVKSSECRKALWHAGQLLKLIRGLPMEVMTEFYATAIYHGGLCLWAYCMISTKEASDTGSSIKETEETLLNGEETIATRDWIAHGRARPVLSTGEARESNNHPYALTLFSIQELLQICIRDIQRMYPASQDLPVTTENLCNLLHALELGSMGDS</sequence>
<keyword evidence="8" id="KW-1185">Reference proteome</keyword>
<evidence type="ECO:0000313" key="8">
    <source>
        <dbReference type="Proteomes" id="UP001220324"/>
    </source>
</evidence>
<evidence type="ECO:0008006" key="9">
    <source>
        <dbReference type="Google" id="ProtNLM"/>
    </source>
</evidence>
<evidence type="ECO:0000313" key="7">
    <source>
        <dbReference type="EMBL" id="KAJ5547308.1"/>
    </source>
</evidence>
<dbReference type="EMBL" id="JAQIZZ010000003">
    <property type="protein sequence ID" value="KAJ5547308.1"/>
    <property type="molecule type" value="Genomic_DNA"/>
</dbReference>
<organism evidence="7 8">
    <name type="scientific">Penicillium frequentans</name>
    <dbReference type="NCBI Taxonomy" id="3151616"/>
    <lineage>
        <taxon>Eukaryota</taxon>
        <taxon>Fungi</taxon>
        <taxon>Dikarya</taxon>
        <taxon>Ascomycota</taxon>
        <taxon>Pezizomycotina</taxon>
        <taxon>Eurotiomycetes</taxon>
        <taxon>Eurotiomycetidae</taxon>
        <taxon>Eurotiales</taxon>
        <taxon>Aspergillaceae</taxon>
        <taxon>Penicillium</taxon>
    </lineage>
</organism>
<dbReference type="GO" id="GO:0046872">
    <property type="term" value="F:metal ion binding"/>
    <property type="evidence" value="ECO:0007669"/>
    <property type="project" value="UniProtKB-KW"/>
</dbReference>